<feature type="binding site" evidence="17">
    <location>
        <position position="745"/>
    </location>
    <ligand>
        <name>ATP</name>
        <dbReference type="ChEBI" id="CHEBI:30616"/>
    </ligand>
</feature>
<keyword evidence="4" id="KW-1003">Cell membrane</keyword>
<dbReference type="Pfam" id="PF07714">
    <property type="entry name" value="PK_Tyr_Ser-Thr"/>
    <property type="match status" value="1"/>
</dbReference>
<keyword evidence="12" id="KW-0418">Kinase</keyword>
<gene>
    <name evidence="21" type="ORF">CJ030_MR4G016074</name>
</gene>
<feature type="transmembrane region" description="Helical" evidence="19">
    <location>
        <begin position="657"/>
        <end position="682"/>
    </location>
</feature>
<dbReference type="InterPro" id="IPR051809">
    <property type="entry name" value="Plant_receptor-like_S/T_kinase"/>
</dbReference>
<proteinExistence type="inferred from homology"/>
<evidence type="ECO:0000259" key="20">
    <source>
        <dbReference type="PROSITE" id="PS50011"/>
    </source>
</evidence>
<dbReference type="SUPFAM" id="SSF52058">
    <property type="entry name" value="L domain-like"/>
    <property type="match status" value="2"/>
</dbReference>
<feature type="domain" description="Protein kinase" evidence="20">
    <location>
        <begin position="716"/>
        <end position="1045"/>
    </location>
</feature>
<evidence type="ECO:0000256" key="15">
    <source>
        <dbReference type="ARBA" id="ARBA00023136"/>
    </source>
</evidence>
<evidence type="ECO:0000256" key="5">
    <source>
        <dbReference type="ARBA" id="ARBA00022527"/>
    </source>
</evidence>
<keyword evidence="13 17" id="KW-0067">ATP-binding</keyword>
<keyword evidence="11 17" id="KW-0547">Nucleotide-binding</keyword>
<dbReference type="PANTHER" id="PTHR27008">
    <property type="entry name" value="OS04G0122200 PROTEIN"/>
    <property type="match status" value="1"/>
</dbReference>
<evidence type="ECO:0000256" key="8">
    <source>
        <dbReference type="ARBA" id="ARBA00022692"/>
    </source>
</evidence>
<evidence type="ECO:0000256" key="11">
    <source>
        <dbReference type="ARBA" id="ARBA00022741"/>
    </source>
</evidence>
<keyword evidence="14 19" id="KW-1133">Transmembrane helix</keyword>
<evidence type="ECO:0000256" key="10">
    <source>
        <dbReference type="ARBA" id="ARBA00022737"/>
    </source>
</evidence>
<dbReference type="FunFam" id="3.30.200.20:FF:000432">
    <property type="entry name" value="LRR receptor-like serine/threonine-protein kinase EFR"/>
    <property type="match status" value="1"/>
</dbReference>
<keyword evidence="22" id="KW-1185">Reference proteome</keyword>
<protein>
    <recommendedName>
        <fullName evidence="3">non-specific serine/threonine protein kinase</fullName>
        <ecNumber evidence="3">2.7.11.1</ecNumber>
    </recommendedName>
</protein>
<organism evidence="21 22">
    <name type="scientific">Morella rubra</name>
    <name type="common">Chinese bayberry</name>
    <dbReference type="NCBI Taxonomy" id="262757"/>
    <lineage>
        <taxon>Eukaryota</taxon>
        <taxon>Viridiplantae</taxon>
        <taxon>Streptophyta</taxon>
        <taxon>Embryophyta</taxon>
        <taxon>Tracheophyta</taxon>
        <taxon>Spermatophyta</taxon>
        <taxon>Magnoliopsida</taxon>
        <taxon>eudicotyledons</taxon>
        <taxon>Gunneridae</taxon>
        <taxon>Pentapetalae</taxon>
        <taxon>rosids</taxon>
        <taxon>fabids</taxon>
        <taxon>Fagales</taxon>
        <taxon>Myricaceae</taxon>
        <taxon>Morella</taxon>
    </lineage>
</organism>
<dbReference type="FunFam" id="3.80.10.10:FF:000288">
    <property type="entry name" value="LRR receptor-like serine/threonine-protein kinase EFR"/>
    <property type="match status" value="1"/>
</dbReference>
<dbReference type="InterPro" id="IPR032675">
    <property type="entry name" value="LRR_dom_sf"/>
</dbReference>
<dbReference type="Gene3D" id="1.10.510.10">
    <property type="entry name" value="Transferase(Phosphotransferase) domain 1"/>
    <property type="match status" value="1"/>
</dbReference>
<dbReference type="PROSITE" id="PS00107">
    <property type="entry name" value="PROTEIN_KINASE_ATP"/>
    <property type="match status" value="1"/>
</dbReference>
<evidence type="ECO:0000313" key="22">
    <source>
        <dbReference type="Proteomes" id="UP000516437"/>
    </source>
</evidence>
<dbReference type="GO" id="GO:0005886">
    <property type="term" value="C:plasma membrane"/>
    <property type="evidence" value="ECO:0007669"/>
    <property type="project" value="UniProtKB-SubCell"/>
</dbReference>
<dbReference type="Pfam" id="PF00560">
    <property type="entry name" value="LRR_1"/>
    <property type="match status" value="5"/>
</dbReference>
<accession>A0A6A1VVU6</accession>
<evidence type="ECO:0000256" key="14">
    <source>
        <dbReference type="ARBA" id="ARBA00022989"/>
    </source>
</evidence>
<evidence type="ECO:0000256" key="4">
    <source>
        <dbReference type="ARBA" id="ARBA00022475"/>
    </source>
</evidence>
<comment type="caution">
    <text evidence="21">The sequence shown here is derived from an EMBL/GenBank/DDBJ whole genome shotgun (WGS) entry which is preliminary data.</text>
</comment>
<dbReference type="InterPro" id="IPR017441">
    <property type="entry name" value="Protein_kinase_ATP_BS"/>
</dbReference>
<evidence type="ECO:0000256" key="17">
    <source>
        <dbReference type="PROSITE-ProRule" id="PRU10141"/>
    </source>
</evidence>
<dbReference type="Gene3D" id="3.30.200.20">
    <property type="entry name" value="Phosphorylase Kinase, domain 1"/>
    <property type="match status" value="1"/>
</dbReference>
<keyword evidence="5" id="KW-0723">Serine/threonine-protein kinase</keyword>
<keyword evidence="10" id="KW-0677">Repeat</keyword>
<comment type="subcellular location">
    <subcellularLocation>
        <location evidence="1">Cell membrane</location>
        <topology evidence="1">Single-pass membrane protein</topology>
    </subcellularLocation>
</comment>
<reference evidence="21 22" key="1">
    <citation type="journal article" date="2019" name="Plant Biotechnol. J.">
        <title>The red bayberry genome and genetic basis of sex determination.</title>
        <authorList>
            <person name="Jia H.M."/>
            <person name="Jia H.J."/>
            <person name="Cai Q.L."/>
            <person name="Wang Y."/>
            <person name="Zhao H.B."/>
            <person name="Yang W.F."/>
            <person name="Wang G.Y."/>
            <person name="Li Y.H."/>
            <person name="Zhan D.L."/>
            <person name="Shen Y.T."/>
            <person name="Niu Q.F."/>
            <person name="Chang L."/>
            <person name="Qiu J."/>
            <person name="Zhao L."/>
            <person name="Xie H.B."/>
            <person name="Fu W.Y."/>
            <person name="Jin J."/>
            <person name="Li X.W."/>
            <person name="Jiao Y."/>
            <person name="Zhou C.C."/>
            <person name="Tu T."/>
            <person name="Chai C.Y."/>
            <person name="Gao J.L."/>
            <person name="Fan L.J."/>
            <person name="van de Weg E."/>
            <person name="Wang J.Y."/>
            <person name="Gao Z.S."/>
        </authorList>
    </citation>
    <scope>NUCLEOTIDE SEQUENCE [LARGE SCALE GENOMIC DNA]</scope>
    <source>
        <tissue evidence="21">Leaves</tissue>
    </source>
</reference>
<dbReference type="Pfam" id="PF13855">
    <property type="entry name" value="LRR_8"/>
    <property type="match status" value="1"/>
</dbReference>
<evidence type="ECO:0000256" key="16">
    <source>
        <dbReference type="ARBA" id="ARBA00023180"/>
    </source>
</evidence>
<dbReference type="Gene3D" id="3.80.10.10">
    <property type="entry name" value="Ribonuclease Inhibitor"/>
    <property type="match status" value="3"/>
</dbReference>
<evidence type="ECO:0000256" key="18">
    <source>
        <dbReference type="SAM" id="MobiDB-lite"/>
    </source>
</evidence>
<dbReference type="SMART" id="SM00220">
    <property type="entry name" value="S_TKc"/>
    <property type="match status" value="1"/>
</dbReference>
<dbReference type="PROSITE" id="PS00108">
    <property type="entry name" value="PROTEIN_KINASE_ST"/>
    <property type="match status" value="1"/>
</dbReference>
<dbReference type="InterPro" id="IPR011009">
    <property type="entry name" value="Kinase-like_dom_sf"/>
</dbReference>
<evidence type="ECO:0000256" key="7">
    <source>
        <dbReference type="ARBA" id="ARBA00022679"/>
    </source>
</evidence>
<dbReference type="OrthoDB" id="676979at2759"/>
<dbReference type="InterPro" id="IPR001611">
    <property type="entry name" value="Leu-rich_rpt"/>
</dbReference>
<dbReference type="InterPro" id="IPR008271">
    <property type="entry name" value="Ser/Thr_kinase_AS"/>
</dbReference>
<name>A0A6A1VVU6_9ROSI</name>
<dbReference type="InterPro" id="IPR013210">
    <property type="entry name" value="LRR_N_plant-typ"/>
</dbReference>
<dbReference type="Proteomes" id="UP000516437">
    <property type="component" value="Chromosome 4"/>
</dbReference>
<keyword evidence="9" id="KW-0732">Signal</keyword>
<feature type="transmembrane region" description="Helical" evidence="19">
    <location>
        <begin position="12"/>
        <end position="32"/>
    </location>
</feature>
<evidence type="ECO:0000313" key="21">
    <source>
        <dbReference type="EMBL" id="KAB1216913.1"/>
    </source>
</evidence>
<dbReference type="AlphaFoldDB" id="A0A6A1VVU6"/>
<evidence type="ECO:0000256" key="2">
    <source>
        <dbReference type="ARBA" id="ARBA00008684"/>
    </source>
</evidence>
<sequence length="1084" mass="119084">MKIHNSNLGPFFMSSVLYLQVILVFSVSPLFLQRPPTAAATPTNETDRLALLKFKESISMDPYGTLSSWNDSIHFCNWYGITCSRRRQRVAALYLQNHNLYGTVSPYIGNLTFLRFINLRNNSFYGEIPQEVGRLLRLQHLNISNNMLGGEIPVNLTSCSKLSSLNLNLNKLIGNIPAELGSLTELVLLAVGRNKLTGRIPSSLSNLTSILILQAEENYLVGNIPGDIGLLQSLIAFTAFSNNLSGMVPSSFFNISSLSSVSLGYNQFSGTLPKNIGLTLPNLQEWVIRSNEFSGEIPVSFSNASLLERLDIGENNFVGPVPTNLGNLLDLHFLRLAQNSLGRDLDFVTSLTNCSKLRVLDFTNNEFGGVLPTSISNFSTQLIHLYFGDNQISGAIPAALESLTNIIGLGMGRNLFTGVIPSSIGKLQKMQILSFAENQLTGQIPDSIGNLTQLAALFLNQNNLEGSIPPTIGECQHFQLLDISKNNLGGIIPRQVFGLSSLSLFLNLSHNSLSGKLPDEVGNLKSISSLDVSENNLSGEIPGLIGSCLSIEYLYVQGNSFDGSIPSSMASLRGLQHLDVSRNNFSGLIPEGLEKLPFLKNLNLSFNNIEGEVPTEGVFRNPEMISVTGNNKLCGGVSQLRLPKCHIKEMKSRKFQLAFKIASSVACAALFLLFSSCIVLYWRKKSRKKPSSMASRKDQLLPTISYKMLHQATNGFSPRNLIGAGSFGSVYKGALDHEERAIAVKVLNLHKKGASKSFLAECSALRNIRHRNMVKILTCCSSLNHQGNDFKAIVFEFMANGSLDMWLHPVIHTENQSNTLSLHQRLNIVVDVASALDYLHNYCEQHIIHCDLKPSNVLLDNEMIAHVSDFGLARILSTVDNQKHSSTIGLNGTIGYAAPEYSMGCEASTKGDVYSFGILVLEMFTGRRPTDEIFKDGLDLHKFAEMALPERLFQVVDPKLLQGEAEESDRATTATAATDEEDNGIVAAEGTNTAENLIRQINADAQQCLLSVLNMGIVCSSQSPKERMSMEKVTKELHSIKEAFFGSRINRERPNRAQVRGIIGTHFKLNLALKSLIYNSYRCS</sequence>
<evidence type="ECO:0000256" key="1">
    <source>
        <dbReference type="ARBA" id="ARBA00004162"/>
    </source>
</evidence>
<evidence type="ECO:0000256" key="12">
    <source>
        <dbReference type="ARBA" id="ARBA00022777"/>
    </source>
</evidence>
<dbReference type="EMBL" id="RXIC02000022">
    <property type="protein sequence ID" value="KAB1216913.1"/>
    <property type="molecule type" value="Genomic_DNA"/>
</dbReference>
<evidence type="ECO:0000256" key="13">
    <source>
        <dbReference type="ARBA" id="ARBA00022840"/>
    </source>
</evidence>
<keyword evidence="7" id="KW-0808">Transferase</keyword>
<evidence type="ECO:0000256" key="6">
    <source>
        <dbReference type="ARBA" id="ARBA00022614"/>
    </source>
</evidence>
<dbReference type="PANTHER" id="PTHR27008:SF592">
    <property type="entry name" value="LEUCINE-RICH REPEAT RECEPTOR-LIKE PROTEIN KINASE FAMILY PROTEIN-RELATED"/>
    <property type="match status" value="1"/>
</dbReference>
<dbReference type="InterPro" id="IPR001245">
    <property type="entry name" value="Ser-Thr/Tyr_kinase_cat_dom"/>
</dbReference>
<dbReference type="SMART" id="SM00369">
    <property type="entry name" value="LRR_TYP"/>
    <property type="match status" value="6"/>
</dbReference>
<dbReference type="FunFam" id="3.80.10.10:FF:000383">
    <property type="entry name" value="Leucine-rich repeat receptor protein kinase EMS1"/>
    <property type="match status" value="2"/>
</dbReference>
<dbReference type="Pfam" id="PF08263">
    <property type="entry name" value="LRRNT_2"/>
    <property type="match status" value="1"/>
</dbReference>
<dbReference type="InterPro" id="IPR000719">
    <property type="entry name" value="Prot_kinase_dom"/>
</dbReference>
<comment type="similarity">
    <text evidence="2">Belongs to the protein kinase superfamily. Ser/Thr protein kinase family.</text>
</comment>
<keyword evidence="8 19" id="KW-0812">Transmembrane</keyword>
<keyword evidence="15 19" id="KW-0472">Membrane</keyword>
<dbReference type="FunFam" id="3.80.10.10:FF:000565">
    <property type="entry name" value="Leucine-rich repeat receptor-like kinase protein FLORAL ORGAN NUMBER1"/>
    <property type="match status" value="1"/>
</dbReference>
<evidence type="ECO:0000256" key="19">
    <source>
        <dbReference type="SAM" id="Phobius"/>
    </source>
</evidence>
<dbReference type="InterPro" id="IPR003591">
    <property type="entry name" value="Leu-rich_rpt_typical-subtyp"/>
</dbReference>
<evidence type="ECO:0000256" key="3">
    <source>
        <dbReference type="ARBA" id="ARBA00012513"/>
    </source>
</evidence>
<dbReference type="GO" id="GO:0004674">
    <property type="term" value="F:protein serine/threonine kinase activity"/>
    <property type="evidence" value="ECO:0007669"/>
    <property type="project" value="UniProtKB-KW"/>
</dbReference>
<keyword evidence="6" id="KW-0433">Leucine-rich repeat</keyword>
<dbReference type="GO" id="GO:0005524">
    <property type="term" value="F:ATP binding"/>
    <property type="evidence" value="ECO:0007669"/>
    <property type="project" value="UniProtKB-UniRule"/>
</dbReference>
<evidence type="ECO:0000256" key="9">
    <source>
        <dbReference type="ARBA" id="ARBA00022729"/>
    </source>
</evidence>
<dbReference type="SUPFAM" id="SSF56112">
    <property type="entry name" value="Protein kinase-like (PK-like)"/>
    <property type="match status" value="1"/>
</dbReference>
<feature type="region of interest" description="Disordered" evidence="18">
    <location>
        <begin position="964"/>
        <end position="983"/>
    </location>
</feature>
<dbReference type="EC" id="2.7.11.1" evidence="3"/>
<keyword evidence="16" id="KW-0325">Glycoprotein</keyword>
<dbReference type="PROSITE" id="PS50011">
    <property type="entry name" value="PROTEIN_KINASE_DOM"/>
    <property type="match status" value="1"/>
</dbReference>